<evidence type="ECO:0000313" key="3">
    <source>
        <dbReference type="EMBL" id="KAK9208126.1"/>
    </source>
</evidence>
<dbReference type="Gene3D" id="3.80.10.10">
    <property type="entry name" value="Ribonuclease Inhibitor"/>
    <property type="match status" value="2"/>
</dbReference>
<feature type="domain" description="COI1 F-box" evidence="1">
    <location>
        <begin position="3"/>
        <end position="40"/>
    </location>
</feature>
<accession>A0AAP0MHY3</accession>
<dbReference type="InterPro" id="IPR057207">
    <property type="entry name" value="FBXL15_LRR"/>
</dbReference>
<dbReference type="Gene3D" id="1.20.1280.50">
    <property type="match status" value="1"/>
</dbReference>
<dbReference type="InterPro" id="IPR032675">
    <property type="entry name" value="LRR_dom_sf"/>
</dbReference>
<evidence type="ECO:0008006" key="5">
    <source>
        <dbReference type="Google" id="ProtNLM"/>
    </source>
</evidence>
<proteinExistence type="predicted"/>
<sequence>MSTLGDDELSLILNRINDSNDRNSFSLVCKRWLRVEGQTRLSIRIIEPDSLHNFLPRFPNLRSLESTRFLSNAHLQFVAKTCPKIQIFNVNLKETRQVSDEFSNLSDSDDVGDEGICAIANGCPNLCKVSLRRRKSVGNVGVISIVNKSAQSLTNLDLGRCSLISDQALEAIGTLRTIRVLNLDCCSLITDQGLAFLASGHCSKSLKKLVLTECDRVTDFGVSLLKQMSCLEDLNLAECGPKVTDVGGTSIASMKTLERLNFSWLINVTDVTLIAIAKNCTRLAAIDLTGCELITGAGIRAFCHHECLESLVLTSCYNICSDDLETLLTCQSLKCIVLDKGLKIWIPLDLQDNISRFCQLNWR</sequence>
<protein>
    <recommendedName>
        <fullName evidence="5">COI1 F-box domain-containing protein</fullName>
    </recommendedName>
</protein>
<gene>
    <name evidence="3" type="ORF">WN944_000480</name>
</gene>
<dbReference type="AlphaFoldDB" id="A0AAP0MHY3"/>
<dbReference type="FunFam" id="1.20.1280.50:FF:000023">
    <property type="entry name" value="F-box/LRR-repeat protein 4"/>
    <property type="match status" value="1"/>
</dbReference>
<dbReference type="SUPFAM" id="SSF52047">
    <property type="entry name" value="RNI-like"/>
    <property type="match status" value="1"/>
</dbReference>
<keyword evidence="4" id="KW-1185">Reference proteome</keyword>
<feature type="domain" description="F-box/LRR-repeat protein 15-like leucin rich repeat" evidence="2">
    <location>
        <begin position="150"/>
        <end position="227"/>
    </location>
</feature>
<dbReference type="Pfam" id="PF25372">
    <property type="entry name" value="DUF7885"/>
    <property type="match status" value="1"/>
</dbReference>
<dbReference type="PANTHER" id="PTHR13318">
    <property type="entry name" value="PARTNER OF PAIRED, ISOFORM B-RELATED"/>
    <property type="match status" value="1"/>
</dbReference>
<evidence type="ECO:0000313" key="4">
    <source>
        <dbReference type="Proteomes" id="UP001428341"/>
    </source>
</evidence>
<evidence type="ECO:0000259" key="2">
    <source>
        <dbReference type="Pfam" id="PF25372"/>
    </source>
</evidence>
<organism evidence="3 4">
    <name type="scientific">Citrus x changshan-huyou</name>
    <dbReference type="NCBI Taxonomy" id="2935761"/>
    <lineage>
        <taxon>Eukaryota</taxon>
        <taxon>Viridiplantae</taxon>
        <taxon>Streptophyta</taxon>
        <taxon>Embryophyta</taxon>
        <taxon>Tracheophyta</taxon>
        <taxon>Spermatophyta</taxon>
        <taxon>Magnoliopsida</taxon>
        <taxon>eudicotyledons</taxon>
        <taxon>Gunneridae</taxon>
        <taxon>Pentapetalae</taxon>
        <taxon>rosids</taxon>
        <taxon>malvids</taxon>
        <taxon>Sapindales</taxon>
        <taxon>Rutaceae</taxon>
        <taxon>Aurantioideae</taxon>
        <taxon>Citrus</taxon>
    </lineage>
</organism>
<dbReference type="InterPro" id="IPR041567">
    <property type="entry name" value="COI1_F-box"/>
</dbReference>
<evidence type="ECO:0000259" key="1">
    <source>
        <dbReference type="Pfam" id="PF18511"/>
    </source>
</evidence>
<dbReference type="GO" id="GO:0019005">
    <property type="term" value="C:SCF ubiquitin ligase complex"/>
    <property type="evidence" value="ECO:0007669"/>
    <property type="project" value="TreeGrafter"/>
</dbReference>
<dbReference type="EMBL" id="JBCGBO010000004">
    <property type="protein sequence ID" value="KAK9208126.1"/>
    <property type="molecule type" value="Genomic_DNA"/>
</dbReference>
<reference evidence="3 4" key="1">
    <citation type="submission" date="2024-05" db="EMBL/GenBank/DDBJ databases">
        <title>Haplotype-resolved chromosome-level genome assembly of Huyou (Citrus changshanensis).</title>
        <authorList>
            <person name="Miao C."/>
            <person name="Chen W."/>
            <person name="Wu Y."/>
            <person name="Wang L."/>
            <person name="Zhao S."/>
            <person name="Grierson D."/>
            <person name="Xu C."/>
            <person name="Chen K."/>
        </authorList>
    </citation>
    <scope>NUCLEOTIDE SEQUENCE [LARGE SCALE GENOMIC DNA]</scope>
    <source>
        <strain evidence="3">01-14</strain>
        <tissue evidence="3">Leaf</tissue>
    </source>
</reference>
<dbReference type="SMART" id="SM00367">
    <property type="entry name" value="LRR_CC"/>
    <property type="match status" value="6"/>
</dbReference>
<dbReference type="CDD" id="cd22159">
    <property type="entry name" value="F-box_AtTIR1-like"/>
    <property type="match status" value="1"/>
</dbReference>
<dbReference type="Pfam" id="PF18511">
    <property type="entry name" value="F-box_5"/>
    <property type="match status" value="1"/>
</dbReference>
<name>A0AAP0MHY3_9ROSI</name>
<dbReference type="InterPro" id="IPR006553">
    <property type="entry name" value="Leu-rich_rpt_Cys-con_subtyp"/>
</dbReference>
<dbReference type="GO" id="GO:0031146">
    <property type="term" value="P:SCF-dependent proteasomal ubiquitin-dependent protein catabolic process"/>
    <property type="evidence" value="ECO:0007669"/>
    <property type="project" value="TreeGrafter"/>
</dbReference>
<dbReference type="Proteomes" id="UP001428341">
    <property type="component" value="Unassembled WGS sequence"/>
</dbReference>
<comment type="caution">
    <text evidence="3">The sequence shown here is derived from an EMBL/GenBank/DDBJ whole genome shotgun (WGS) entry which is preliminary data.</text>
</comment>
<dbReference type="PANTHER" id="PTHR13318:SF105">
    <property type="entry name" value="F-BOX_LRR-REPEAT PROTEIN 3"/>
    <property type="match status" value="1"/>
</dbReference>